<dbReference type="Proteomes" id="UP001597544">
    <property type="component" value="Unassembled WGS sequence"/>
</dbReference>
<organism evidence="1 2">
    <name type="scientific">Pontibacter locisalis</name>
    <dbReference type="NCBI Taxonomy" id="1719035"/>
    <lineage>
        <taxon>Bacteria</taxon>
        <taxon>Pseudomonadati</taxon>
        <taxon>Bacteroidota</taxon>
        <taxon>Cytophagia</taxon>
        <taxon>Cytophagales</taxon>
        <taxon>Hymenobacteraceae</taxon>
        <taxon>Pontibacter</taxon>
    </lineage>
</organism>
<dbReference type="GO" id="GO:0016787">
    <property type="term" value="F:hydrolase activity"/>
    <property type="evidence" value="ECO:0007669"/>
    <property type="project" value="UniProtKB-KW"/>
</dbReference>
<keyword evidence="2" id="KW-1185">Reference proteome</keyword>
<evidence type="ECO:0000313" key="2">
    <source>
        <dbReference type="Proteomes" id="UP001597544"/>
    </source>
</evidence>
<dbReference type="InterPro" id="IPR007815">
    <property type="entry name" value="Emycin_Estase"/>
</dbReference>
<dbReference type="Gene3D" id="1.20.1440.30">
    <property type="entry name" value="Biosynthetic Protein domain"/>
    <property type="match status" value="1"/>
</dbReference>
<dbReference type="SUPFAM" id="SSF159501">
    <property type="entry name" value="EreA/ChaN-like"/>
    <property type="match status" value="1"/>
</dbReference>
<comment type="caution">
    <text evidence="1">The sequence shown here is derived from an EMBL/GenBank/DDBJ whole genome shotgun (WGS) entry which is preliminary data.</text>
</comment>
<dbReference type="RefSeq" id="WP_377503603.1">
    <property type="nucleotide sequence ID" value="NZ_JBHULU010000004.1"/>
</dbReference>
<keyword evidence="1" id="KW-0378">Hydrolase</keyword>
<dbReference type="PANTHER" id="PTHR31299:SF0">
    <property type="entry name" value="ESTERASE, PUTATIVE (AFU_ORTHOLOGUE AFUA_1G05850)-RELATED"/>
    <property type="match status" value="1"/>
</dbReference>
<dbReference type="CDD" id="cd14728">
    <property type="entry name" value="Ere-like"/>
    <property type="match status" value="1"/>
</dbReference>
<proteinExistence type="predicted"/>
<evidence type="ECO:0000313" key="1">
    <source>
        <dbReference type="EMBL" id="MFD2513149.1"/>
    </source>
</evidence>
<protein>
    <submittedName>
        <fullName evidence="1">Erythromycin esterase family protein</fullName>
        <ecNumber evidence="1">3.1.1.-</ecNumber>
    </submittedName>
</protein>
<accession>A0ABW5IHM3</accession>
<name>A0ABW5IHM3_9BACT</name>
<reference evidence="2" key="1">
    <citation type="journal article" date="2019" name="Int. J. Syst. Evol. Microbiol.">
        <title>The Global Catalogue of Microorganisms (GCM) 10K type strain sequencing project: providing services to taxonomists for standard genome sequencing and annotation.</title>
        <authorList>
            <consortium name="The Broad Institute Genomics Platform"/>
            <consortium name="The Broad Institute Genome Sequencing Center for Infectious Disease"/>
            <person name="Wu L."/>
            <person name="Ma J."/>
        </authorList>
    </citation>
    <scope>NUCLEOTIDE SEQUENCE [LARGE SCALE GENOMIC DNA]</scope>
    <source>
        <strain evidence="2">KCTC 42498</strain>
    </source>
</reference>
<dbReference type="InterPro" id="IPR052036">
    <property type="entry name" value="Hydrolase/PRTase-associated"/>
</dbReference>
<gene>
    <name evidence="1" type="ORF">ACFSRY_04680</name>
</gene>
<dbReference type="Gene3D" id="3.30.1870.10">
    <property type="entry name" value="EreA-like, domain 2"/>
    <property type="match status" value="1"/>
</dbReference>
<dbReference type="EC" id="3.1.1.-" evidence="1"/>
<dbReference type="Gene3D" id="3.40.1660.10">
    <property type="entry name" value="EreA-like (biosynthetic domain)"/>
    <property type="match status" value="1"/>
</dbReference>
<dbReference type="PANTHER" id="PTHR31299">
    <property type="entry name" value="ESTERASE, PUTATIVE (AFU_ORTHOLOGUE AFUA_1G05850)-RELATED"/>
    <property type="match status" value="1"/>
</dbReference>
<dbReference type="EMBL" id="JBHULU010000004">
    <property type="protein sequence ID" value="MFD2513149.1"/>
    <property type="molecule type" value="Genomic_DNA"/>
</dbReference>
<sequence length="582" mass="65063">MAKAIRTKIAGNTFFLLLLLLFSYQAVFGQPTKNVKQDMQQQFIPIDGAAQRLPSAILEKLKGKRIVGLGEATHGTAEFEQMFSLLAKSLILEHDFNVVVLAEANFYDTRALNDYVVHGIGNAGTAIRHMRHYPASFIEEEFRKLAEWIRAYNESRPVEERVWMLGVDAMSPRGGAHDALRLCRELNIKLPEETQRYLTELAVLPEPMFENYAKRVDITSALANIASLQQELQQKAPLDKLSDKQRWLLQSTATLENAVAFFYDHHLLKKWSDRQFRDEAMLANIKWVQKVKPDAKFIVYAHNGHMEKNVGYQHSTGYEARLGKLLHKTYGKDFYAICTEVRSGSYWAGDDDGELTIPGRKDKIGEVIEGLTDAPLGLLELNATPDLTKYFNGPLYMAFGNLVGTYNFPAKTVNLATAFDALLYVRESTPKLRTKPKTEIRQFSLNLNLSPEFVEGALKQGQLAVSLNSTLGTIGTSLSNEGAFLGLLFVDSQKNVVGYRAVQLTGNSSLLQSFPVPAGTEKVLLTLSGNNVKDLTIEHLALNGVAVALDDFKYYGEGYENITEKRDGKVRLLLRETAKGNS</sequence>
<dbReference type="Pfam" id="PF05139">
    <property type="entry name" value="Erythro_esteras"/>
    <property type="match status" value="1"/>
</dbReference>